<dbReference type="SUPFAM" id="SSF82199">
    <property type="entry name" value="SET domain"/>
    <property type="match status" value="1"/>
</dbReference>
<dbReference type="Gene3D" id="2.170.270.10">
    <property type="entry name" value="SET domain"/>
    <property type="match status" value="1"/>
</dbReference>
<evidence type="ECO:0000313" key="2">
    <source>
        <dbReference type="EMBL" id="KAH7443730.1"/>
    </source>
</evidence>
<evidence type="ECO:0000259" key="1">
    <source>
        <dbReference type="PROSITE" id="PS50280"/>
    </source>
</evidence>
<dbReference type="InterPro" id="IPR046341">
    <property type="entry name" value="SET_dom_sf"/>
</dbReference>
<dbReference type="PANTHER" id="PTHR12197:SF298">
    <property type="entry name" value="HISTONE-LYSINE N-METHYLTRANSFERASE ATXR4"/>
    <property type="match status" value="1"/>
</dbReference>
<dbReference type="Pfam" id="PF00856">
    <property type="entry name" value="SET"/>
    <property type="match status" value="1"/>
</dbReference>
<name>A0A8T2V950_CERRI</name>
<proteinExistence type="predicted"/>
<reference evidence="2" key="1">
    <citation type="submission" date="2021-08" db="EMBL/GenBank/DDBJ databases">
        <title>WGS assembly of Ceratopteris richardii.</title>
        <authorList>
            <person name="Marchant D.B."/>
            <person name="Chen G."/>
            <person name="Jenkins J."/>
            <person name="Shu S."/>
            <person name="Leebens-Mack J."/>
            <person name="Grimwood J."/>
            <person name="Schmutz J."/>
            <person name="Soltis P."/>
            <person name="Soltis D."/>
            <person name="Chen Z.-H."/>
        </authorList>
    </citation>
    <scope>NUCLEOTIDE SEQUENCE</scope>
    <source>
        <strain evidence="2">Whitten #5841</strain>
        <tissue evidence="2">Leaf</tissue>
    </source>
</reference>
<dbReference type="PROSITE" id="PS50280">
    <property type="entry name" value="SET"/>
    <property type="match status" value="1"/>
</dbReference>
<keyword evidence="3" id="KW-1185">Reference proteome</keyword>
<dbReference type="AlphaFoldDB" id="A0A8T2V950"/>
<dbReference type="GO" id="GO:0005634">
    <property type="term" value="C:nucleus"/>
    <property type="evidence" value="ECO:0007669"/>
    <property type="project" value="TreeGrafter"/>
</dbReference>
<organism evidence="2 3">
    <name type="scientific">Ceratopteris richardii</name>
    <name type="common">Triangle waterfern</name>
    <dbReference type="NCBI Taxonomy" id="49495"/>
    <lineage>
        <taxon>Eukaryota</taxon>
        <taxon>Viridiplantae</taxon>
        <taxon>Streptophyta</taxon>
        <taxon>Embryophyta</taxon>
        <taxon>Tracheophyta</taxon>
        <taxon>Polypodiopsida</taxon>
        <taxon>Polypodiidae</taxon>
        <taxon>Polypodiales</taxon>
        <taxon>Pteridineae</taxon>
        <taxon>Pteridaceae</taxon>
        <taxon>Parkerioideae</taxon>
        <taxon>Ceratopteris</taxon>
    </lineage>
</organism>
<evidence type="ECO:0000313" key="3">
    <source>
        <dbReference type="Proteomes" id="UP000825935"/>
    </source>
</evidence>
<dbReference type="Gene3D" id="6.10.140.2220">
    <property type="match status" value="1"/>
</dbReference>
<protein>
    <recommendedName>
        <fullName evidence="1">SET domain-containing protein</fullName>
    </recommendedName>
</protein>
<sequence length="315" mass="35298">MWNNLRPLLRSMSTQQATQSKPGPPVRVSFTPYAGRGVFATRRIAEGEIIHTAEPLITHPSLQNISKVCYFCLRHLRKDLLRRDAAVEMDDNGMGINFCSERCSVSAEAFCAVEKKASWKSFHQFCSDEGLRLPLLAKRLMSMVLTGTASRDALEVLSFARHSEEIVSHWMHTRAMLLDTFKSAGVSEEQLAFVTREWYCGVLARLSLNSFRVEILTQDTSSLLMAAAASISGDAISGSAVYILPSMYNHDCDPNTDITWPTNATAHLSARRDIEADEELRITYIDASMPHRARQKLLKEAYHFACNCSRCKDGD</sequence>
<dbReference type="InterPro" id="IPR001214">
    <property type="entry name" value="SET_dom"/>
</dbReference>
<dbReference type="Gene3D" id="1.10.220.160">
    <property type="match status" value="1"/>
</dbReference>
<dbReference type="OrthoDB" id="438641at2759"/>
<dbReference type="EMBL" id="CM035407">
    <property type="protein sequence ID" value="KAH7443730.1"/>
    <property type="molecule type" value="Genomic_DNA"/>
</dbReference>
<feature type="domain" description="SET" evidence="1">
    <location>
        <begin position="24"/>
        <end position="285"/>
    </location>
</feature>
<accession>A0A8T2V950</accession>
<dbReference type="OMA" id="YIDASMN"/>
<dbReference type="PANTHER" id="PTHR12197">
    <property type="entry name" value="HISTONE-LYSINE N-METHYLTRANSFERASE SMYD"/>
    <property type="match status" value="1"/>
</dbReference>
<dbReference type="InterPro" id="IPR050869">
    <property type="entry name" value="H3K4_H4K5_MeTrfase"/>
</dbReference>
<gene>
    <name evidence="2" type="ORF">KP509_02G048400</name>
</gene>
<dbReference type="Proteomes" id="UP000825935">
    <property type="component" value="Chromosome 2"/>
</dbReference>
<dbReference type="CDD" id="cd20071">
    <property type="entry name" value="SET_SMYD"/>
    <property type="match status" value="1"/>
</dbReference>
<comment type="caution">
    <text evidence="2">The sequence shown here is derived from an EMBL/GenBank/DDBJ whole genome shotgun (WGS) entry which is preliminary data.</text>
</comment>
<dbReference type="SMART" id="SM00317">
    <property type="entry name" value="SET"/>
    <property type="match status" value="1"/>
</dbReference>